<evidence type="ECO:0000313" key="10">
    <source>
        <dbReference type="Proteomes" id="UP001448207"/>
    </source>
</evidence>
<gene>
    <name evidence="9" type="ORF">J3Q64DRAFT_1179273</name>
</gene>
<keyword evidence="5" id="KW-0560">Oxidoreductase</keyword>
<evidence type="ECO:0000259" key="8">
    <source>
        <dbReference type="Pfam" id="PF06155"/>
    </source>
</evidence>
<evidence type="ECO:0000256" key="4">
    <source>
        <dbReference type="ARBA" id="ARBA00022964"/>
    </source>
</evidence>
<evidence type="ECO:0000256" key="5">
    <source>
        <dbReference type="ARBA" id="ARBA00023002"/>
    </source>
</evidence>
<dbReference type="Proteomes" id="UP001448207">
    <property type="component" value="Unassembled WGS sequence"/>
</dbReference>
<name>A0ABR3AT97_PHYBL</name>
<keyword evidence="10" id="KW-1185">Reference proteome</keyword>
<evidence type="ECO:0000259" key="7">
    <source>
        <dbReference type="Pfam" id="PF02668"/>
    </source>
</evidence>
<evidence type="ECO:0000256" key="2">
    <source>
        <dbReference type="ARBA" id="ARBA00008654"/>
    </source>
</evidence>
<proteinExistence type="inferred from homology"/>
<dbReference type="Gene3D" id="3.60.130.10">
    <property type="entry name" value="Clavaminate synthase-like"/>
    <property type="match status" value="1"/>
</dbReference>
<dbReference type="Pfam" id="PF06155">
    <property type="entry name" value="GBBH-like_N"/>
    <property type="match status" value="1"/>
</dbReference>
<dbReference type="Pfam" id="PF02668">
    <property type="entry name" value="TauD"/>
    <property type="match status" value="1"/>
</dbReference>
<dbReference type="SUPFAM" id="SSF51197">
    <property type="entry name" value="Clavaminate synthase-like"/>
    <property type="match status" value="1"/>
</dbReference>
<dbReference type="PANTHER" id="PTHR10696:SF25">
    <property type="entry name" value="OXIDOREDUCTASE AIM17-RELATED"/>
    <property type="match status" value="1"/>
</dbReference>
<evidence type="ECO:0008006" key="11">
    <source>
        <dbReference type="Google" id="ProtNLM"/>
    </source>
</evidence>
<comment type="cofactor">
    <cofactor evidence="1">
        <name>Fe(2+)</name>
        <dbReference type="ChEBI" id="CHEBI:29033"/>
    </cofactor>
</comment>
<dbReference type="InterPro" id="IPR038492">
    <property type="entry name" value="GBBH-like_N_sf"/>
</dbReference>
<reference evidence="9 10" key="1">
    <citation type="submission" date="2024-04" db="EMBL/GenBank/DDBJ databases">
        <title>Symmetric and asymmetric DNA N6-adenine methylation regulates different biological responses in Mucorales.</title>
        <authorList>
            <consortium name="Lawrence Berkeley National Laboratory"/>
            <person name="Lax C."/>
            <person name="Mondo S.J."/>
            <person name="Osorio-Concepcion M."/>
            <person name="Muszewska A."/>
            <person name="Corrochano-Luque M."/>
            <person name="Gutierrez G."/>
            <person name="Riley R."/>
            <person name="Lipzen A."/>
            <person name="Guo J."/>
            <person name="Hundley H."/>
            <person name="Amirebrahimi M."/>
            <person name="Ng V."/>
            <person name="Lorenzo-Gutierrez D."/>
            <person name="Binder U."/>
            <person name="Yang J."/>
            <person name="Song Y."/>
            <person name="Canovas D."/>
            <person name="Navarro E."/>
            <person name="Freitag M."/>
            <person name="Gabaldon T."/>
            <person name="Grigoriev I.V."/>
            <person name="Corrochano L.M."/>
            <person name="Nicolas F.E."/>
            <person name="Garre V."/>
        </authorList>
    </citation>
    <scope>NUCLEOTIDE SEQUENCE [LARGE SCALE GENOMIC DNA]</scope>
    <source>
        <strain evidence="9 10">L51</strain>
    </source>
</reference>
<feature type="domain" description="Gamma-butyrobetaine hydroxylase-like N-terminal" evidence="8">
    <location>
        <begin position="53"/>
        <end position="132"/>
    </location>
</feature>
<evidence type="ECO:0000313" key="9">
    <source>
        <dbReference type="EMBL" id="KAL0081948.1"/>
    </source>
</evidence>
<accession>A0ABR3AT97</accession>
<sequence>MASLTRFTRAVVPNLRVPRSTYIKSASTYGLSSPRFFSAVAPKINTPEVTLSHTDSDAIHVNWHDIQTSQADPHTAKSAYSYLWLRDNCLCEQCVHPSSRQKLHSSADIPLDIAPTSVRIENGEAEIVWNKPLRHQSDNVHVSRYPVSFLNTYRSDKTSEAFRFNQIKPTTWSRDEYDLKWVSYDDYMNTDAGLHEVVQRLYNRGLVFLKDVPIKDSGATDVAERIGPIQETFYGRDFDVKNIAKSINIAYTSLYLGFHMDLMYLDSPPGIQLLHSLQNTVTGGASIFVDSYRAAELLKESYPEDYEILQKTPVAFHYLNNGHHMYYRRPTLVTGEDQSGPAWDMHVNYAPQFQGPMDHLSPAEAKKFYRAYQRFADFVEDEKLRFQLTLQPGQLVMFANRRVLHGRTSFDPASGDRHLKGTYLNLDSLKDKLRVLSAEYGFNTGV</sequence>
<keyword evidence="4" id="KW-0223">Dioxygenase</keyword>
<keyword evidence="6" id="KW-0408">Iron</keyword>
<protein>
    <recommendedName>
        <fullName evidence="11">TauD/TfdA-like domain-containing protein</fullName>
    </recommendedName>
</protein>
<evidence type="ECO:0000256" key="1">
    <source>
        <dbReference type="ARBA" id="ARBA00001954"/>
    </source>
</evidence>
<dbReference type="EMBL" id="JBCLYO010000016">
    <property type="protein sequence ID" value="KAL0081948.1"/>
    <property type="molecule type" value="Genomic_DNA"/>
</dbReference>
<dbReference type="Gene3D" id="3.30.2020.30">
    <property type="match status" value="1"/>
</dbReference>
<dbReference type="InterPro" id="IPR003819">
    <property type="entry name" value="TauD/TfdA-like"/>
</dbReference>
<evidence type="ECO:0000256" key="6">
    <source>
        <dbReference type="ARBA" id="ARBA00023004"/>
    </source>
</evidence>
<dbReference type="InterPro" id="IPR042098">
    <property type="entry name" value="TauD-like_sf"/>
</dbReference>
<comment type="similarity">
    <text evidence="2">Belongs to the gamma-BBH/TMLD family.</text>
</comment>
<keyword evidence="3" id="KW-0479">Metal-binding</keyword>
<dbReference type="PANTHER" id="PTHR10696">
    <property type="entry name" value="GAMMA-BUTYROBETAINE HYDROXYLASE-RELATED"/>
    <property type="match status" value="1"/>
</dbReference>
<dbReference type="CDD" id="cd00250">
    <property type="entry name" value="CAS_like"/>
    <property type="match status" value="1"/>
</dbReference>
<evidence type="ECO:0000256" key="3">
    <source>
        <dbReference type="ARBA" id="ARBA00022723"/>
    </source>
</evidence>
<organism evidence="9 10">
    <name type="scientific">Phycomyces blakesleeanus</name>
    <dbReference type="NCBI Taxonomy" id="4837"/>
    <lineage>
        <taxon>Eukaryota</taxon>
        <taxon>Fungi</taxon>
        <taxon>Fungi incertae sedis</taxon>
        <taxon>Mucoromycota</taxon>
        <taxon>Mucoromycotina</taxon>
        <taxon>Mucoromycetes</taxon>
        <taxon>Mucorales</taxon>
        <taxon>Phycomycetaceae</taxon>
        <taxon>Phycomyces</taxon>
    </lineage>
</organism>
<dbReference type="InterPro" id="IPR050411">
    <property type="entry name" value="AlphaKG_dependent_hydroxylases"/>
</dbReference>
<dbReference type="InterPro" id="IPR010376">
    <property type="entry name" value="GBBH-like_N"/>
</dbReference>
<feature type="domain" description="TauD/TfdA-like" evidence="7">
    <location>
        <begin position="182"/>
        <end position="423"/>
    </location>
</feature>
<comment type="caution">
    <text evidence="9">The sequence shown here is derived from an EMBL/GenBank/DDBJ whole genome shotgun (WGS) entry which is preliminary data.</text>
</comment>